<name>A0A1C7FB33_9VIBR</name>
<reference evidence="1 2" key="1">
    <citation type="submission" date="2016-07" db="EMBL/GenBank/DDBJ databases">
        <title>Genome sequencing of Vibrio scophthalmi strain VS-05, an isolated from Paralichthys olivaceus.</title>
        <authorList>
            <person name="Han H.-J."/>
        </authorList>
    </citation>
    <scope>NUCLEOTIDE SEQUENCE [LARGE SCALE GENOMIC DNA]</scope>
    <source>
        <strain evidence="1 2">VS-05</strain>
    </source>
</reference>
<dbReference type="AlphaFoldDB" id="A0A1C7FB33"/>
<dbReference type="STRING" id="45658.VSVS12_01909"/>
<dbReference type="PATRIC" id="fig|45658.7.peg.1509"/>
<dbReference type="RefSeq" id="WP_065545381.1">
    <property type="nucleotide sequence ID" value="NZ_CP016414.1"/>
</dbReference>
<sequence length="76" mass="8774">MKLFTLDDLSYKGEHQGVHRWDHPQGDNPYYWHPEWLHVAEDALGLHPKQPIDVPDGESASQQHAEKAILDHLNGR</sequence>
<gene>
    <name evidence="1" type="ORF">VSVS05_01528</name>
</gene>
<accession>A0A1C7FB33</accession>
<dbReference type="Proteomes" id="UP000092528">
    <property type="component" value="Chromosome 1"/>
</dbReference>
<dbReference type="EMBL" id="CP016414">
    <property type="protein sequence ID" value="ANU36653.1"/>
    <property type="molecule type" value="Genomic_DNA"/>
</dbReference>
<organism evidence="1 2">
    <name type="scientific">Vibrio scophthalmi</name>
    <dbReference type="NCBI Taxonomy" id="45658"/>
    <lineage>
        <taxon>Bacteria</taxon>
        <taxon>Pseudomonadati</taxon>
        <taxon>Pseudomonadota</taxon>
        <taxon>Gammaproteobacteria</taxon>
        <taxon>Vibrionales</taxon>
        <taxon>Vibrionaceae</taxon>
        <taxon>Vibrio</taxon>
    </lineage>
</organism>
<evidence type="ECO:0000313" key="1">
    <source>
        <dbReference type="EMBL" id="ANU36653.1"/>
    </source>
</evidence>
<keyword evidence="2" id="KW-1185">Reference proteome</keyword>
<protein>
    <submittedName>
        <fullName evidence="1">Uncharacterized protein</fullName>
    </submittedName>
</protein>
<evidence type="ECO:0000313" key="2">
    <source>
        <dbReference type="Proteomes" id="UP000092528"/>
    </source>
</evidence>
<proteinExistence type="predicted"/>
<dbReference type="GeneID" id="96873490"/>